<evidence type="ECO:0000313" key="7">
    <source>
        <dbReference type="EMBL" id="RXZ48381.1"/>
    </source>
</evidence>
<accession>A0A4Q2JJW5</accession>
<evidence type="ECO:0000256" key="1">
    <source>
        <dbReference type="ARBA" id="ARBA00004651"/>
    </source>
</evidence>
<dbReference type="Proteomes" id="UP000292881">
    <property type="component" value="Unassembled WGS sequence"/>
</dbReference>
<name>A0A4Q2JJW5_9MICO</name>
<evidence type="ECO:0000256" key="4">
    <source>
        <dbReference type="ARBA" id="ARBA00023136"/>
    </source>
</evidence>
<dbReference type="InterPro" id="IPR020846">
    <property type="entry name" value="MFS_dom"/>
</dbReference>
<gene>
    <name evidence="7" type="ORF">ESO86_06770</name>
</gene>
<proteinExistence type="predicted"/>
<sequence>MRFGSAHVKIAIALFVVFVIESWEQLALVYVSGDIAESFGIDAVQIGWVLSAVAIGMIPGALIWGPLADRFGRKPISVVSLIAYGVVAALVAFAPNYETLFALRVVSGFALAGAYTVTFPYFLELMPTGVRGRATVLLSIGWPIGTLAALGATVAFGDLGWQVVALASAVACVWVFVLMAWVPESPYYLVRRGRDADARAVLAKLGTPVEGHVEIVAEAEPKSGSPLELIRKPLLVRTLLMLVINFAFNWGYWGLQVWLPTLLQERGLSLDASLGFVAISALIMIPGYLVAAWLTKRFGRKKLFLAFVLGSIAGGVLFAYSWDLPSLYAANFLLSFFILGGWGIWNTWNGEFYPTRVRAAGFSWATSAQLLANAIAPSVVGALLVGSVEFTVTVLFITAFLVVTFLAALPLPETEGKPLD</sequence>
<dbReference type="PANTHER" id="PTHR23508:SF10">
    <property type="entry name" value="CARBOXYLIC ACID TRANSPORTER PROTEIN HOMOLOG"/>
    <property type="match status" value="1"/>
</dbReference>
<organism evidence="7 8">
    <name type="scientific">Agromyces binzhouensis</name>
    <dbReference type="NCBI Taxonomy" id="1817495"/>
    <lineage>
        <taxon>Bacteria</taxon>
        <taxon>Bacillati</taxon>
        <taxon>Actinomycetota</taxon>
        <taxon>Actinomycetes</taxon>
        <taxon>Micrococcales</taxon>
        <taxon>Microbacteriaceae</taxon>
        <taxon>Agromyces</taxon>
    </lineage>
</organism>
<feature type="transmembrane region" description="Helical" evidence="5">
    <location>
        <begin position="390"/>
        <end position="411"/>
    </location>
</feature>
<feature type="transmembrane region" description="Helical" evidence="5">
    <location>
        <begin position="360"/>
        <end position="384"/>
    </location>
</feature>
<dbReference type="EMBL" id="SDPL01000093">
    <property type="protein sequence ID" value="RXZ48381.1"/>
    <property type="molecule type" value="Genomic_DNA"/>
</dbReference>
<keyword evidence="8" id="KW-1185">Reference proteome</keyword>
<dbReference type="InterPro" id="IPR005828">
    <property type="entry name" value="MFS_sugar_transport-like"/>
</dbReference>
<feature type="transmembrane region" description="Helical" evidence="5">
    <location>
        <begin position="328"/>
        <end position="348"/>
    </location>
</feature>
<feature type="transmembrane region" description="Helical" evidence="5">
    <location>
        <begin position="101"/>
        <end position="123"/>
    </location>
</feature>
<keyword evidence="2 5" id="KW-0812">Transmembrane</keyword>
<dbReference type="GO" id="GO:0005886">
    <property type="term" value="C:plasma membrane"/>
    <property type="evidence" value="ECO:0007669"/>
    <property type="project" value="UniProtKB-SubCell"/>
</dbReference>
<dbReference type="AlphaFoldDB" id="A0A4Q2JJW5"/>
<dbReference type="SUPFAM" id="SSF103473">
    <property type="entry name" value="MFS general substrate transporter"/>
    <property type="match status" value="1"/>
</dbReference>
<dbReference type="CDD" id="cd17316">
    <property type="entry name" value="MFS_SV2_like"/>
    <property type="match status" value="1"/>
</dbReference>
<dbReference type="Pfam" id="PF00083">
    <property type="entry name" value="Sugar_tr"/>
    <property type="match status" value="1"/>
</dbReference>
<feature type="transmembrane region" description="Helical" evidence="5">
    <location>
        <begin position="135"/>
        <end position="157"/>
    </location>
</feature>
<feature type="transmembrane region" description="Helical" evidence="5">
    <location>
        <begin position="273"/>
        <end position="291"/>
    </location>
</feature>
<feature type="transmembrane region" description="Helical" evidence="5">
    <location>
        <begin position="303"/>
        <end position="322"/>
    </location>
</feature>
<dbReference type="InterPro" id="IPR036259">
    <property type="entry name" value="MFS_trans_sf"/>
</dbReference>
<dbReference type="OrthoDB" id="9787026at2"/>
<keyword evidence="4 5" id="KW-0472">Membrane</keyword>
<feature type="transmembrane region" description="Helical" evidence="5">
    <location>
        <begin position="76"/>
        <end position="95"/>
    </location>
</feature>
<comment type="caution">
    <text evidence="7">The sequence shown here is derived from an EMBL/GenBank/DDBJ whole genome shotgun (WGS) entry which is preliminary data.</text>
</comment>
<feature type="domain" description="Major facilitator superfamily (MFS) profile" evidence="6">
    <location>
        <begin position="10"/>
        <end position="415"/>
    </location>
</feature>
<evidence type="ECO:0000256" key="2">
    <source>
        <dbReference type="ARBA" id="ARBA00022692"/>
    </source>
</evidence>
<dbReference type="PROSITE" id="PS50850">
    <property type="entry name" value="MFS"/>
    <property type="match status" value="1"/>
</dbReference>
<evidence type="ECO:0000256" key="3">
    <source>
        <dbReference type="ARBA" id="ARBA00022989"/>
    </source>
</evidence>
<dbReference type="PANTHER" id="PTHR23508">
    <property type="entry name" value="CARBOXYLIC ACID TRANSPORTER PROTEIN HOMOLOG"/>
    <property type="match status" value="1"/>
</dbReference>
<feature type="transmembrane region" description="Helical" evidence="5">
    <location>
        <begin position="43"/>
        <end position="64"/>
    </location>
</feature>
<keyword evidence="3 5" id="KW-1133">Transmembrane helix</keyword>
<evidence type="ECO:0000313" key="8">
    <source>
        <dbReference type="Proteomes" id="UP000292881"/>
    </source>
</evidence>
<comment type="subcellular location">
    <subcellularLocation>
        <location evidence="1">Cell membrane</location>
        <topology evidence="1">Multi-pass membrane protein</topology>
    </subcellularLocation>
</comment>
<dbReference type="Gene3D" id="1.20.1250.20">
    <property type="entry name" value="MFS general substrate transporter like domains"/>
    <property type="match status" value="1"/>
</dbReference>
<evidence type="ECO:0000259" key="6">
    <source>
        <dbReference type="PROSITE" id="PS50850"/>
    </source>
</evidence>
<evidence type="ECO:0000256" key="5">
    <source>
        <dbReference type="SAM" id="Phobius"/>
    </source>
</evidence>
<feature type="transmembrane region" description="Helical" evidence="5">
    <location>
        <begin position="163"/>
        <end position="182"/>
    </location>
</feature>
<protein>
    <submittedName>
        <fullName evidence="7">MFS transporter</fullName>
    </submittedName>
</protein>
<feature type="transmembrane region" description="Helical" evidence="5">
    <location>
        <begin position="234"/>
        <end position="253"/>
    </location>
</feature>
<reference evidence="7 8" key="1">
    <citation type="submission" date="2019-01" db="EMBL/GenBank/DDBJ databases">
        <authorList>
            <person name="Li J."/>
        </authorList>
    </citation>
    <scope>NUCLEOTIDE SEQUENCE [LARGE SCALE GENOMIC DNA]</scope>
    <source>
        <strain evidence="7 8">CGMCC 4.7180</strain>
    </source>
</reference>
<dbReference type="GO" id="GO:0046943">
    <property type="term" value="F:carboxylic acid transmembrane transporter activity"/>
    <property type="evidence" value="ECO:0007669"/>
    <property type="project" value="TreeGrafter"/>
</dbReference>